<keyword evidence="1" id="KW-1133">Transmembrane helix</keyword>
<dbReference type="Proteomes" id="UP000092993">
    <property type="component" value="Unassembled WGS sequence"/>
</dbReference>
<dbReference type="STRING" id="5627.A0A1C7MRY9"/>
<dbReference type="OrthoDB" id="47375at2759"/>
<evidence type="ECO:0000313" key="3">
    <source>
        <dbReference type="Proteomes" id="UP000092993"/>
    </source>
</evidence>
<evidence type="ECO:0000313" key="2">
    <source>
        <dbReference type="EMBL" id="OBZ79568.1"/>
    </source>
</evidence>
<keyword evidence="1" id="KW-0472">Membrane</keyword>
<feature type="transmembrane region" description="Helical" evidence="1">
    <location>
        <begin position="80"/>
        <end position="98"/>
    </location>
</feature>
<feature type="transmembrane region" description="Helical" evidence="1">
    <location>
        <begin position="37"/>
        <end position="59"/>
    </location>
</feature>
<accession>A0A1C7MRY9</accession>
<name>A0A1C7MRY9_GRIFR</name>
<keyword evidence="3" id="KW-1185">Reference proteome</keyword>
<organism evidence="2 3">
    <name type="scientific">Grifola frondosa</name>
    <name type="common">Maitake</name>
    <name type="synonym">Polyporus frondosus</name>
    <dbReference type="NCBI Taxonomy" id="5627"/>
    <lineage>
        <taxon>Eukaryota</taxon>
        <taxon>Fungi</taxon>
        <taxon>Dikarya</taxon>
        <taxon>Basidiomycota</taxon>
        <taxon>Agaricomycotina</taxon>
        <taxon>Agaricomycetes</taxon>
        <taxon>Polyporales</taxon>
        <taxon>Grifolaceae</taxon>
        <taxon>Grifola</taxon>
    </lineage>
</organism>
<reference evidence="2 3" key="1">
    <citation type="submission" date="2016-03" db="EMBL/GenBank/DDBJ databases">
        <title>Whole genome sequencing of Grifola frondosa 9006-11.</title>
        <authorList>
            <person name="Min B."/>
            <person name="Park H."/>
            <person name="Kim J.-G."/>
            <person name="Cho H."/>
            <person name="Oh Y.-L."/>
            <person name="Kong W.-S."/>
            <person name="Choi I.-G."/>
        </authorList>
    </citation>
    <scope>NUCLEOTIDE SEQUENCE [LARGE SCALE GENOMIC DNA]</scope>
    <source>
        <strain evidence="2 3">9006-11</strain>
    </source>
</reference>
<sequence>MNAMLCWSADAQHLTIYFNRYFYENTLLDVTLKITVAWGWFMFTINTLLTGGIVTKILYQARTMRRTDVSSFVGPTYGMVLHAVIESAMVTWIGLLVYEISSLAPTGHITTELDVGFVMLDITQSFLASLNASSRPALDLRRRTCTPRFRVSAVLPTMADRDYVKDNGEAMQLVEISHKISLRNVTGIQRFDHRWLTIGDRHLGTNPGLHDDSSYPKQVEDAALGIASQLFVISLPDRMERRKSMDILQDTLGLRWTYVDAVQSHETLVEKVMSCVRATRLPLTTLDTNSLDDKNAGIFAEEEVIKGEFQWPRDSDIETLANSRHSLGIAGSDRWHWGCINPYWRFEDQPLESLDGSPSTPPLDLMTTVPSHPGLHYDLYSAVHPPLTCAARNSITGVPYAPSVPAYMLLTPAKIACWASHVKVIRRIADGGSIMNTGPATESMLGIGGYEDVTVVLEDDIDMERDIRDRLRSVWGALPEQWDIVFLGGLVCHCWSNESYHPALPMDLPLSSSTFESVSVTTLHPSFGPKCTHAYALTRTGARRLLLHLRHPPFAYSRALDQAFAWLILSGRLKAFSVVPSVVVQRKVFQSDIDKGRNGLGSTWRDQLQNGVLGH</sequence>
<evidence type="ECO:0000256" key="1">
    <source>
        <dbReference type="SAM" id="Phobius"/>
    </source>
</evidence>
<gene>
    <name evidence="2" type="ORF">A0H81_00264</name>
</gene>
<protein>
    <recommendedName>
        <fullName evidence="4">Glycosyltransferase family 25 protein</fullName>
    </recommendedName>
</protein>
<evidence type="ECO:0008006" key="4">
    <source>
        <dbReference type="Google" id="ProtNLM"/>
    </source>
</evidence>
<keyword evidence="1" id="KW-0812">Transmembrane</keyword>
<comment type="caution">
    <text evidence="2">The sequence shown here is derived from an EMBL/GenBank/DDBJ whole genome shotgun (WGS) entry which is preliminary data.</text>
</comment>
<proteinExistence type="predicted"/>
<dbReference type="AlphaFoldDB" id="A0A1C7MRY9"/>
<dbReference type="EMBL" id="LUGG01000001">
    <property type="protein sequence ID" value="OBZ79568.1"/>
    <property type="molecule type" value="Genomic_DNA"/>
</dbReference>